<comment type="catalytic activity">
    <reaction evidence="1">
        <text>ATP + protein L-histidine = ADP + protein N-phospho-L-histidine.</text>
        <dbReference type="EC" id="2.7.13.3"/>
    </reaction>
</comment>
<dbReference type="EC" id="2.7.13.3" evidence="3"/>
<protein>
    <recommendedName>
        <fullName evidence="3">histidine kinase</fullName>
        <ecNumber evidence="3">2.7.13.3</ecNumber>
    </recommendedName>
</protein>
<keyword evidence="8 9" id="KW-0472">Membrane</keyword>
<dbReference type="InterPro" id="IPR000700">
    <property type="entry name" value="PAS-assoc_C"/>
</dbReference>
<keyword evidence="4" id="KW-1003">Cell membrane</keyword>
<keyword evidence="7 9" id="KW-1133">Transmembrane helix</keyword>
<dbReference type="InterPro" id="IPR003594">
    <property type="entry name" value="HATPase_dom"/>
</dbReference>
<dbReference type="CDD" id="cd00130">
    <property type="entry name" value="PAS"/>
    <property type="match status" value="1"/>
</dbReference>
<dbReference type="AlphaFoldDB" id="A0A2Z6B2W4"/>
<dbReference type="InterPro" id="IPR004358">
    <property type="entry name" value="Sig_transdc_His_kin-like_C"/>
</dbReference>
<dbReference type="InterPro" id="IPR036097">
    <property type="entry name" value="HisK_dim/P_sf"/>
</dbReference>
<dbReference type="KEGG" id="dfl:DFE_3105"/>
<dbReference type="Gene3D" id="3.30.450.20">
    <property type="entry name" value="PAS domain"/>
    <property type="match status" value="1"/>
</dbReference>
<evidence type="ECO:0000259" key="11">
    <source>
        <dbReference type="PROSITE" id="PS50113"/>
    </source>
</evidence>
<keyword evidence="12" id="KW-0418">Kinase</keyword>
<dbReference type="EMBL" id="AP017378">
    <property type="protein sequence ID" value="BBD09831.1"/>
    <property type="molecule type" value="Genomic_DNA"/>
</dbReference>
<dbReference type="Pfam" id="PF02518">
    <property type="entry name" value="HATPase_c"/>
    <property type="match status" value="1"/>
</dbReference>
<keyword evidence="13" id="KW-1185">Reference proteome</keyword>
<dbReference type="SUPFAM" id="SSF47384">
    <property type="entry name" value="Homodimeric domain of signal transducing histidine kinase"/>
    <property type="match status" value="1"/>
</dbReference>
<organism evidence="12 13">
    <name type="scientific">Desulfovibrio ferrophilus</name>
    <dbReference type="NCBI Taxonomy" id="241368"/>
    <lineage>
        <taxon>Bacteria</taxon>
        <taxon>Pseudomonadati</taxon>
        <taxon>Thermodesulfobacteriota</taxon>
        <taxon>Desulfovibrionia</taxon>
        <taxon>Desulfovibrionales</taxon>
        <taxon>Desulfovibrionaceae</taxon>
        <taxon>Desulfovibrio</taxon>
    </lineage>
</organism>
<dbReference type="SMART" id="SM00387">
    <property type="entry name" value="HATPase_c"/>
    <property type="match status" value="1"/>
</dbReference>
<dbReference type="SUPFAM" id="SSF55785">
    <property type="entry name" value="PYP-like sensor domain (PAS domain)"/>
    <property type="match status" value="1"/>
</dbReference>
<evidence type="ECO:0000256" key="9">
    <source>
        <dbReference type="SAM" id="Phobius"/>
    </source>
</evidence>
<dbReference type="InterPro" id="IPR033463">
    <property type="entry name" value="sCache_3"/>
</dbReference>
<dbReference type="Pfam" id="PF17203">
    <property type="entry name" value="sCache_3_2"/>
    <property type="match status" value="1"/>
</dbReference>
<dbReference type="SUPFAM" id="SSF55874">
    <property type="entry name" value="ATPase domain of HSP90 chaperone/DNA topoisomerase II/histidine kinase"/>
    <property type="match status" value="1"/>
</dbReference>
<dbReference type="PANTHER" id="PTHR43065">
    <property type="entry name" value="SENSOR HISTIDINE KINASE"/>
    <property type="match status" value="1"/>
</dbReference>
<evidence type="ECO:0000256" key="6">
    <source>
        <dbReference type="ARBA" id="ARBA00022692"/>
    </source>
</evidence>
<dbReference type="NCBIfam" id="TIGR00229">
    <property type="entry name" value="sensory_box"/>
    <property type="match status" value="1"/>
</dbReference>
<accession>A0A2Z6B2W4</accession>
<dbReference type="InterPro" id="IPR013656">
    <property type="entry name" value="PAS_4"/>
</dbReference>
<evidence type="ECO:0000256" key="3">
    <source>
        <dbReference type="ARBA" id="ARBA00012438"/>
    </source>
</evidence>
<evidence type="ECO:0000256" key="8">
    <source>
        <dbReference type="ARBA" id="ARBA00023136"/>
    </source>
</evidence>
<reference evidence="12 13" key="1">
    <citation type="journal article" date="2018" name="Sci. Adv.">
        <title>Multi-heme cytochromes provide a pathway for survival in energy-limited environments.</title>
        <authorList>
            <person name="Deng X."/>
            <person name="Dohmae N."/>
            <person name="Nealson K.H."/>
            <person name="Hashimoto K."/>
            <person name="Okamoto A."/>
        </authorList>
    </citation>
    <scope>NUCLEOTIDE SEQUENCE [LARGE SCALE GENOMIC DNA]</scope>
    <source>
        <strain evidence="12 13">IS5</strain>
    </source>
</reference>
<dbReference type="GO" id="GO:0000155">
    <property type="term" value="F:phosphorelay sensor kinase activity"/>
    <property type="evidence" value="ECO:0007669"/>
    <property type="project" value="InterPro"/>
</dbReference>
<feature type="domain" description="Histidine kinase" evidence="10">
    <location>
        <begin position="452"/>
        <end position="680"/>
    </location>
</feature>
<dbReference type="Gene3D" id="3.30.565.10">
    <property type="entry name" value="Histidine kinase-like ATPase, C-terminal domain"/>
    <property type="match status" value="1"/>
</dbReference>
<keyword evidence="12" id="KW-0808">Transferase</keyword>
<keyword evidence="6 9" id="KW-0812">Transmembrane</keyword>
<dbReference type="PROSITE" id="PS50113">
    <property type="entry name" value="PAC"/>
    <property type="match status" value="1"/>
</dbReference>
<evidence type="ECO:0000256" key="4">
    <source>
        <dbReference type="ARBA" id="ARBA00022475"/>
    </source>
</evidence>
<sequence>MHMPIPFLNRLKFQDKINLGTACIVIFFGLITALSVTRVSVDSILEGNRERGTSMARNLALRAIDPMLGRDSLRLKNLVDQMAGLSDYINYAFVLDRQGDVLAHTFKKGFPVELKDANEAFEKGVRIQLLDTGEARIYDFAAPVIIGGDRYGTVRLGISQVRVQTAKREVMVTIFGITAAVTLAAMVLSTIFARGVAKSINLLRESAEEVVRGNLDVQTAKALGRNCWEVMRCYNKGCPAYHDDRHRCWYLAGTLCPECQDVHLPEKFESCRTCKVYRENVGDEIQSLAETFDVMALTLNAYIDELKHAKSDLERQKSLMQTILDVTPDLVSLQDRDLKYIAVNKAFCTYFHKNESDVIGITDFDIFNEEQADTNYHEDQQILITGQSLSKQILVGRTGNRRWFHIIKVPVYDGETIIGLLLTARDISVIKQYQERLIHSQKMQDLGKLAGGVAHEINTPLGIILGYAQLLIEDVPEGEQMREDLKIIERQTKVCRKIVSDLLGFSRNIESSMESMELNKSLTDVVELVQHIFRQERVTVDTDLDPNVPPIVADEDKLKQVWMNLLNNAFDAIGSDGHILVGTKLCSHRRRVLVTVADTGSGIKEGNMGRVFDPFFTTKPAGEGTGLGLSVSFGIITDHGGKISVTSPAPVEYLETGDDKTGTRPPGPGTLFIIELPLTKEGLPDEECPEAIDLKSGIQAV</sequence>
<name>A0A2Z6B2W4_9BACT</name>
<evidence type="ECO:0000313" key="12">
    <source>
        <dbReference type="EMBL" id="BBD09831.1"/>
    </source>
</evidence>
<dbReference type="SMART" id="SM00388">
    <property type="entry name" value="HisKA"/>
    <property type="match status" value="1"/>
</dbReference>
<evidence type="ECO:0000256" key="5">
    <source>
        <dbReference type="ARBA" id="ARBA00022553"/>
    </source>
</evidence>
<evidence type="ECO:0000256" key="7">
    <source>
        <dbReference type="ARBA" id="ARBA00022989"/>
    </source>
</evidence>
<feature type="transmembrane region" description="Helical" evidence="9">
    <location>
        <begin position="17"/>
        <end position="41"/>
    </location>
</feature>
<dbReference type="InterPro" id="IPR036890">
    <property type="entry name" value="HATPase_C_sf"/>
</dbReference>
<evidence type="ECO:0000256" key="1">
    <source>
        <dbReference type="ARBA" id="ARBA00000085"/>
    </source>
</evidence>
<dbReference type="Gene3D" id="1.10.287.130">
    <property type="match status" value="1"/>
</dbReference>
<evidence type="ECO:0000256" key="2">
    <source>
        <dbReference type="ARBA" id="ARBA00004651"/>
    </source>
</evidence>
<dbReference type="SMART" id="SM00091">
    <property type="entry name" value="PAS"/>
    <property type="match status" value="1"/>
</dbReference>
<dbReference type="InterPro" id="IPR035965">
    <property type="entry name" value="PAS-like_dom_sf"/>
</dbReference>
<dbReference type="CDD" id="cd00082">
    <property type="entry name" value="HisKA"/>
    <property type="match status" value="1"/>
</dbReference>
<dbReference type="Proteomes" id="UP000269883">
    <property type="component" value="Chromosome"/>
</dbReference>
<dbReference type="Pfam" id="PF08448">
    <property type="entry name" value="PAS_4"/>
    <property type="match status" value="1"/>
</dbReference>
<keyword evidence="5" id="KW-0597">Phosphoprotein</keyword>
<dbReference type="InterPro" id="IPR000014">
    <property type="entry name" value="PAS"/>
</dbReference>
<comment type="subcellular location">
    <subcellularLocation>
        <location evidence="2">Cell membrane</location>
        <topology evidence="2">Multi-pass membrane protein</topology>
    </subcellularLocation>
</comment>
<dbReference type="PRINTS" id="PR00344">
    <property type="entry name" value="BCTRLSENSOR"/>
</dbReference>
<dbReference type="PANTHER" id="PTHR43065:SF42">
    <property type="entry name" value="TWO-COMPONENT SENSOR PPRA"/>
    <property type="match status" value="1"/>
</dbReference>
<evidence type="ECO:0000259" key="10">
    <source>
        <dbReference type="PROSITE" id="PS50109"/>
    </source>
</evidence>
<feature type="domain" description="PAC" evidence="11">
    <location>
        <begin position="387"/>
        <end position="439"/>
    </location>
</feature>
<dbReference type="GO" id="GO:0005886">
    <property type="term" value="C:plasma membrane"/>
    <property type="evidence" value="ECO:0007669"/>
    <property type="project" value="UniProtKB-SubCell"/>
</dbReference>
<dbReference type="InterPro" id="IPR005467">
    <property type="entry name" value="His_kinase_dom"/>
</dbReference>
<proteinExistence type="predicted"/>
<gene>
    <name evidence="12" type="ORF">DFE_3105</name>
</gene>
<dbReference type="RefSeq" id="WP_232034810.1">
    <property type="nucleotide sequence ID" value="NZ_AP017378.1"/>
</dbReference>
<dbReference type="InterPro" id="IPR003661">
    <property type="entry name" value="HisK_dim/P_dom"/>
</dbReference>
<dbReference type="Pfam" id="PF00512">
    <property type="entry name" value="HisKA"/>
    <property type="match status" value="1"/>
</dbReference>
<evidence type="ECO:0000313" key="13">
    <source>
        <dbReference type="Proteomes" id="UP000269883"/>
    </source>
</evidence>
<dbReference type="PROSITE" id="PS50109">
    <property type="entry name" value="HIS_KIN"/>
    <property type="match status" value="1"/>
</dbReference>
<feature type="transmembrane region" description="Helical" evidence="9">
    <location>
        <begin position="170"/>
        <end position="193"/>
    </location>
</feature>